<dbReference type="STRING" id="1116229.S3DMI8"/>
<dbReference type="HOGENOM" id="CLU_047586_0_0_1"/>
<evidence type="ECO:0000313" key="4">
    <source>
        <dbReference type="Proteomes" id="UP000016922"/>
    </source>
</evidence>
<dbReference type="GO" id="GO:0016787">
    <property type="term" value="F:hydrolase activity"/>
    <property type="evidence" value="ECO:0007669"/>
    <property type="project" value="UniProtKB-KW"/>
</dbReference>
<dbReference type="KEGG" id="glz:GLAREA_06288"/>
<keyword evidence="4" id="KW-1185">Reference proteome</keyword>
<evidence type="ECO:0000256" key="1">
    <source>
        <dbReference type="SAM" id="MobiDB-lite"/>
    </source>
</evidence>
<reference evidence="3 4" key="1">
    <citation type="journal article" date="2013" name="BMC Genomics">
        <title>Genomics-driven discovery of the pneumocandin biosynthetic gene cluster in the fungus Glarea lozoyensis.</title>
        <authorList>
            <person name="Chen L."/>
            <person name="Yue Q."/>
            <person name="Zhang X."/>
            <person name="Xiang M."/>
            <person name="Wang C."/>
            <person name="Li S."/>
            <person name="Che Y."/>
            <person name="Ortiz-Lopez F.J."/>
            <person name="Bills G.F."/>
            <person name="Liu X."/>
            <person name="An Z."/>
        </authorList>
    </citation>
    <scope>NUCLEOTIDE SEQUENCE [LARGE SCALE GENOMIC DNA]</scope>
    <source>
        <strain evidence="4">ATCC 20868 / MF5171</strain>
    </source>
</reference>
<dbReference type="PANTHER" id="PTHR43194">
    <property type="entry name" value="HYDROLASE ALPHA/BETA FOLD FAMILY"/>
    <property type="match status" value="1"/>
</dbReference>
<dbReference type="OMA" id="MREHPGH"/>
<feature type="domain" description="AB hydrolase-1" evidence="2">
    <location>
        <begin position="69"/>
        <end position="184"/>
    </location>
</feature>
<proteinExistence type="predicted"/>
<dbReference type="eggNOG" id="ENOG502SJT5">
    <property type="taxonomic scope" value="Eukaryota"/>
</dbReference>
<dbReference type="AlphaFoldDB" id="S3DMI8"/>
<evidence type="ECO:0000313" key="3">
    <source>
        <dbReference type="EMBL" id="EPE33276.1"/>
    </source>
</evidence>
<dbReference type="PRINTS" id="PR00111">
    <property type="entry name" value="ABHYDROLASE"/>
</dbReference>
<name>S3DMI8_GLAL2</name>
<dbReference type="EMBL" id="KE145358">
    <property type="protein sequence ID" value="EPE33276.1"/>
    <property type="molecule type" value="Genomic_DNA"/>
</dbReference>
<dbReference type="RefSeq" id="XP_008079893.1">
    <property type="nucleotide sequence ID" value="XM_008081702.1"/>
</dbReference>
<dbReference type="OrthoDB" id="408373at2759"/>
<accession>S3DMI8</accession>
<dbReference type="Pfam" id="PF00561">
    <property type="entry name" value="Abhydrolase_1"/>
    <property type="match status" value="1"/>
</dbReference>
<dbReference type="PANTHER" id="PTHR43194:SF2">
    <property type="entry name" value="PEROXISOMAL MEMBRANE PROTEIN LPX1"/>
    <property type="match status" value="1"/>
</dbReference>
<dbReference type="Gene3D" id="3.40.50.1820">
    <property type="entry name" value="alpha/beta hydrolase"/>
    <property type="match status" value="1"/>
</dbReference>
<evidence type="ECO:0000259" key="2">
    <source>
        <dbReference type="Pfam" id="PF00561"/>
    </source>
</evidence>
<dbReference type="InterPro" id="IPR050228">
    <property type="entry name" value="Carboxylesterase_BioH"/>
</dbReference>
<feature type="compositionally biased region" description="Low complexity" evidence="1">
    <location>
        <begin position="9"/>
        <end position="21"/>
    </location>
</feature>
<dbReference type="InterPro" id="IPR000073">
    <property type="entry name" value="AB_hydrolase_1"/>
</dbReference>
<sequence>MSNNIVVLPRPSETPSTTPPSIKAPPEATFIEAFGNLLPPLYLQTPIGRAAYYELLPSVDSRQDSISRVLLVHGIQTCAIGLQRLASELSLRFPHAHIVWFDLWGHGLTDTPYVAHEPKLFHSLLNSLMAHLEWENAHVVGYSFGGSTTVTFANAYPERVISMVLIAPAGLMRTAQFNELEKSYLGGGPEEQAQAWILQWLEGGQLIVPANWKERVGRGELVSEAVRDWQNRNHEGHKASVVSMFRDGGCFDTHDEFAEVAKRGLNIKCILGQLDDVCSEQDLCDVGIRNVSVIPETGHGVVRENVPEVADLIEVFWRKIL</sequence>
<dbReference type="GeneID" id="19465342"/>
<dbReference type="InterPro" id="IPR029058">
    <property type="entry name" value="AB_hydrolase_fold"/>
</dbReference>
<organism evidence="3 4">
    <name type="scientific">Glarea lozoyensis (strain ATCC 20868 / MF5171)</name>
    <dbReference type="NCBI Taxonomy" id="1116229"/>
    <lineage>
        <taxon>Eukaryota</taxon>
        <taxon>Fungi</taxon>
        <taxon>Dikarya</taxon>
        <taxon>Ascomycota</taxon>
        <taxon>Pezizomycotina</taxon>
        <taxon>Leotiomycetes</taxon>
        <taxon>Helotiales</taxon>
        <taxon>Helotiaceae</taxon>
        <taxon>Glarea</taxon>
    </lineage>
</organism>
<keyword evidence="3" id="KW-0378">Hydrolase</keyword>
<dbReference type="Proteomes" id="UP000016922">
    <property type="component" value="Unassembled WGS sequence"/>
</dbReference>
<gene>
    <name evidence="3" type="ORF">GLAREA_06288</name>
</gene>
<protein>
    <submittedName>
        <fullName evidence="3">Alpha/beta-Hydrolase</fullName>
    </submittedName>
</protein>
<dbReference type="SUPFAM" id="SSF53474">
    <property type="entry name" value="alpha/beta-Hydrolases"/>
    <property type="match status" value="1"/>
</dbReference>
<feature type="region of interest" description="Disordered" evidence="1">
    <location>
        <begin position="1"/>
        <end position="22"/>
    </location>
</feature>